<dbReference type="KEGG" id="nia:A8C56_07140"/>
<dbReference type="SUPFAM" id="SSF51206">
    <property type="entry name" value="cAMP-binding domain-like"/>
    <property type="match status" value="1"/>
</dbReference>
<protein>
    <recommendedName>
        <fullName evidence="3">Cyclic nucleotide-binding domain-containing protein</fullName>
    </recommendedName>
</protein>
<dbReference type="Gene3D" id="2.60.120.10">
    <property type="entry name" value="Jelly Rolls"/>
    <property type="match status" value="1"/>
</dbReference>
<keyword evidence="2" id="KW-1185">Reference proteome</keyword>
<dbReference type="InterPro" id="IPR014710">
    <property type="entry name" value="RmlC-like_jellyroll"/>
</dbReference>
<dbReference type="STRING" id="1176587.A8C56_07140"/>
<dbReference type="AlphaFoldDB" id="A0A1A9I2H7"/>
<dbReference type="InterPro" id="IPR018490">
    <property type="entry name" value="cNMP-bd_dom_sf"/>
</dbReference>
<dbReference type="Proteomes" id="UP000077667">
    <property type="component" value="Chromosome"/>
</dbReference>
<accession>A0A1A9I2H7</accession>
<name>A0A1A9I2H7_9BACT</name>
<evidence type="ECO:0008006" key="3">
    <source>
        <dbReference type="Google" id="ProtNLM"/>
    </source>
</evidence>
<evidence type="ECO:0000313" key="1">
    <source>
        <dbReference type="EMBL" id="ANH80784.1"/>
    </source>
</evidence>
<gene>
    <name evidence="1" type="ORF">A8C56_07140</name>
</gene>
<evidence type="ECO:0000313" key="2">
    <source>
        <dbReference type="Proteomes" id="UP000077667"/>
    </source>
</evidence>
<sequence length="114" mass="13394">MLHPLIATVRSFIDFPDAEADHFLSLFSRKKYKRGAMMLEEGRVAHEVFFIMKGAARQFFLMKKGWSAPAIYHWNMSSLLIWKAFPGNHGRHHPSLRLNLLNAWLFPVQTLWLR</sequence>
<dbReference type="EMBL" id="CP015772">
    <property type="protein sequence ID" value="ANH80784.1"/>
    <property type="molecule type" value="Genomic_DNA"/>
</dbReference>
<reference evidence="1 2" key="1">
    <citation type="submission" date="2016-05" db="EMBL/GenBank/DDBJ databases">
        <title>Niabella ginsenosidivorans BS26 whole genome sequencing.</title>
        <authorList>
            <person name="Im W.T."/>
            <person name="Siddiqi M.Z."/>
        </authorList>
    </citation>
    <scope>NUCLEOTIDE SEQUENCE [LARGE SCALE GENOMIC DNA]</scope>
    <source>
        <strain evidence="1 2">BS26</strain>
    </source>
</reference>
<proteinExistence type="predicted"/>
<organism evidence="1 2">
    <name type="scientific">Niabella ginsenosidivorans</name>
    <dbReference type="NCBI Taxonomy" id="1176587"/>
    <lineage>
        <taxon>Bacteria</taxon>
        <taxon>Pseudomonadati</taxon>
        <taxon>Bacteroidota</taxon>
        <taxon>Chitinophagia</taxon>
        <taxon>Chitinophagales</taxon>
        <taxon>Chitinophagaceae</taxon>
        <taxon>Niabella</taxon>
    </lineage>
</organism>